<name>A0A2L2BRJ3_9MICO</name>
<dbReference type="SUPFAM" id="SSF52833">
    <property type="entry name" value="Thioredoxin-like"/>
    <property type="match status" value="1"/>
</dbReference>
<evidence type="ECO:0000313" key="3">
    <source>
        <dbReference type="Proteomes" id="UP000243077"/>
    </source>
</evidence>
<dbReference type="Gene3D" id="3.40.30.10">
    <property type="entry name" value="Glutaredoxin"/>
    <property type="match status" value="1"/>
</dbReference>
<feature type="domain" description="Glutaredoxin" evidence="1">
    <location>
        <begin position="2"/>
        <end position="61"/>
    </location>
</feature>
<dbReference type="Proteomes" id="UP000243077">
    <property type="component" value="Chromosome"/>
</dbReference>
<accession>A0A2L2BRJ3</accession>
<dbReference type="InterPro" id="IPR002109">
    <property type="entry name" value="Glutaredoxin"/>
</dbReference>
<proteinExistence type="predicted"/>
<gene>
    <name evidence="2" type="ORF">C3B54_111353</name>
</gene>
<dbReference type="AlphaFoldDB" id="A0A2L2BRJ3"/>
<dbReference type="RefSeq" id="WP_104913795.1">
    <property type="nucleotide sequence ID" value="NZ_CP026923.1"/>
</dbReference>
<dbReference type="KEGG" id="psai:C3B54_111353"/>
<sequence length="76" mass="8329">MITVYGKPDCTDWARSKAILESMGLTYRFLDIASDFEAGKRAENISGGQSSPVIVFPDGSFVVEPSDEELTAKLNR</sequence>
<dbReference type="EMBL" id="CP026923">
    <property type="protein sequence ID" value="AVG24296.1"/>
    <property type="molecule type" value="Genomic_DNA"/>
</dbReference>
<reference evidence="2 3" key="1">
    <citation type="submission" date="2018-02" db="EMBL/GenBank/DDBJ databases">
        <title>Complete genome of the streamlined marine actinobacterium Pontimonas salivibrio CL-TW6 adapted to coastal planktonic lifestype.</title>
        <authorList>
            <person name="Cho B.C."/>
            <person name="Hardies S.C."/>
            <person name="Jang G.I."/>
            <person name="Hwang C.Y."/>
        </authorList>
    </citation>
    <scope>NUCLEOTIDE SEQUENCE [LARGE SCALE GENOMIC DNA]</scope>
    <source>
        <strain evidence="2 3">CL-TW6</strain>
    </source>
</reference>
<dbReference type="Pfam" id="PF00462">
    <property type="entry name" value="Glutaredoxin"/>
    <property type="match status" value="1"/>
</dbReference>
<evidence type="ECO:0000313" key="2">
    <source>
        <dbReference type="EMBL" id="AVG24296.1"/>
    </source>
</evidence>
<protein>
    <submittedName>
        <fullName evidence="2">Thioredoxin</fullName>
    </submittedName>
</protein>
<dbReference type="InterPro" id="IPR036249">
    <property type="entry name" value="Thioredoxin-like_sf"/>
</dbReference>
<dbReference type="OrthoDB" id="8991911at2"/>
<organism evidence="2 3">
    <name type="scientific">Pontimonas salivibrio</name>
    <dbReference type="NCBI Taxonomy" id="1159327"/>
    <lineage>
        <taxon>Bacteria</taxon>
        <taxon>Bacillati</taxon>
        <taxon>Actinomycetota</taxon>
        <taxon>Actinomycetes</taxon>
        <taxon>Micrococcales</taxon>
        <taxon>Microbacteriaceae</taxon>
        <taxon>Pontimonas</taxon>
    </lineage>
</organism>
<evidence type="ECO:0000259" key="1">
    <source>
        <dbReference type="Pfam" id="PF00462"/>
    </source>
</evidence>
<dbReference type="CDD" id="cd02976">
    <property type="entry name" value="NrdH"/>
    <property type="match status" value="1"/>
</dbReference>
<keyword evidence="3" id="KW-1185">Reference proteome</keyword>